<evidence type="ECO:0000259" key="1">
    <source>
        <dbReference type="Pfam" id="PF07883"/>
    </source>
</evidence>
<keyword evidence="3" id="KW-1185">Reference proteome</keyword>
<reference evidence="3" key="1">
    <citation type="submission" date="2016-03" db="EMBL/GenBank/DDBJ databases">
        <title>Complete genome sequence of Solimmundus cernigliae, representing a novel lineage of polycyclic aromatic hydrocarbon degraders within the Gammaproteobacteria.</title>
        <authorList>
            <person name="Singleton D.R."/>
            <person name="Dickey A.N."/>
            <person name="Scholl E.H."/>
            <person name="Wright F.A."/>
            <person name="Aitken M.D."/>
        </authorList>
    </citation>
    <scope>NUCLEOTIDE SEQUENCE [LARGE SCALE GENOMIC DNA]</scope>
    <source>
        <strain evidence="3">TR3.2</strain>
    </source>
</reference>
<accession>A0A1B1YV31</accession>
<dbReference type="InterPro" id="IPR014710">
    <property type="entry name" value="RmlC-like_jellyroll"/>
</dbReference>
<dbReference type="InterPro" id="IPR011051">
    <property type="entry name" value="RmlC_Cupin_sf"/>
</dbReference>
<evidence type="ECO:0000313" key="2">
    <source>
        <dbReference type="EMBL" id="ANX04493.1"/>
    </source>
</evidence>
<dbReference type="Proteomes" id="UP000092952">
    <property type="component" value="Chromosome"/>
</dbReference>
<dbReference type="STRING" id="1810504.PG2T_10090"/>
<dbReference type="OrthoDB" id="9798585at2"/>
<name>A0A1B1YV31_9GAMM</name>
<dbReference type="SUPFAM" id="SSF51182">
    <property type="entry name" value="RmlC-like cupins"/>
    <property type="match status" value="1"/>
</dbReference>
<dbReference type="EMBL" id="CP014671">
    <property type="protein sequence ID" value="ANX04493.1"/>
    <property type="molecule type" value="Genomic_DNA"/>
</dbReference>
<protein>
    <recommendedName>
        <fullName evidence="1">Cupin type-2 domain-containing protein</fullName>
    </recommendedName>
</protein>
<evidence type="ECO:0000313" key="3">
    <source>
        <dbReference type="Proteomes" id="UP000092952"/>
    </source>
</evidence>
<dbReference type="KEGG" id="gbi:PG2T_10090"/>
<feature type="domain" description="Cupin type-2" evidence="1">
    <location>
        <begin position="52"/>
        <end position="109"/>
    </location>
</feature>
<dbReference type="RefSeq" id="WP_068804801.1">
    <property type="nucleotide sequence ID" value="NZ_CP014671.1"/>
</dbReference>
<dbReference type="CDD" id="cd06981">
    <property type="entry name" value="cupin_reut_a1446"/>
    <property type="match status" value="1"/>
</dbReference>
<organism evidence="2 3">
    <name type="scientific">Immundisolibacter cernigliae</name>
    <dbReference type="NCBI Taxonomy" id="1810504"/>
    <lineage>
        <taxon>Bacteria</taxon>
        <taxon>Pseudomonadati</taxon>
        <taxon>Pseudomonadota</taxon>
        <taxon>Gammaproteobacteria</taxon>
        <taxon>Immundisolibacterales</taxon>
        <taxon>Immundisolibacteraceae</taxon>
        <taxon>Immundisolibacter</taxon>
    </lineage>
</organism>
<dbReference type="AlphaFoldDB" id="A0A1B1YV31"/>
<dbReference type="Pfam" id="PF07883">
    <property type="entry name" value="Cupin_2"/>
    <property type="match status" value="1"/>
</dbReference>
<dbReference type="Gene3D" id="2.60.120.10">
    <property type="entry name" value="Jelly Rolls"/>
    <property type="match status" value="1"/>
</dbReference>
<sequence length="115" mass="12942">MTAMYNLFRDLPTSPDTRERIDCLLDRPGLRVERIVSTGQASPSGFWYDQIEHEWVVLLQGAAELTVDLPDGPQIVSLRPGDSLELPARRRHRVEATCADPPTLWLAVFWPSDAA</sequence>
<proteinExistence type="predicted"/>
<gene>
    <name evidence="2" type="ORF">PG2T_10090</name>
</gene>
<dbReference type="InterPro" id="IPR013096">
    <property type="entry name" value="Cupin_2"/>
</dbReference>
<dbReference type="InParanoid" id="A0A1B1YV31"/>